<keyword evidence="1" id="KW-0812">Transmembrane</keyword>
<proteinExistence type="predicted"/>
<reference evidence="2" key="1">
    <citation type="submission" date="2021-03" db="EMBL/GenBank/DDBJ databases">
        <authorList>
            <person name="Kanchanasin P."/>
            <person name="Saeng-In P."/>
            <person name="Phongsopitanun W."/>
            <person name="Yuki M."/>
            <person name="Kudo T."/>
            <person name="Ohkuma M."/>
            <person name="Tanasupawat S."/>
        </authorList>
    </citation>
    <scope>NUCLEOTIDE SEQUENCE</scope>
    <source>
        <strain evidence="2">GKU 128</strain>
    </source>
</reference>
<organism evidence="2 3">
    <name type="scientific">Actinomadura barringtoniae</name>
    <dbReference type="NCBI Taxonomy" id="1427535"/>
    <lineage>
        <taxon>Bacteria</taxon>
        <taxon>Bacillati</taxon>
        <taxon>Actinomycetota</taxon>
        <taxon>Actinomycetes</taxon>
        <taxon>Streptosporangiales</taxon>
        <taxon>Thermomonosporaceae</taxon>
        <taxon>Actinomadura</taxon>
    </lineage>
</organism>
<keyword evidence="1" id="KW-1133">Transmembrane helix</keyword>
<name>A0A939T489_9ACTN</name>
<dbReference type="AlphaFoldDB" id="A0A939T489"/>
<dbReference type="Proteomes" id="UP000669179">
    <property type="component" value="Unassembled WGS sequence"/>
</dbReference>
<evidence type="ECO:0000313" key="2">
    <source>
        <dbReference type="EMBL" id="MBO2449168.1"/>
    </source>
</evidence>
<sequence length="219" mass="23941">MPALLGLAYTTAGGVIGAAVTAYLSRSHERRRLRADVHQQLHRVAAARDGVRDIAVADERSISYLGGRRLRATGEFGVAALLEDGTDAERALREAFEGLTVAALSAGVPRRALDFAGGGEERALQCEVIVRVDRRLGGVLDEADRDALMAACDDYREAATQLLLQALWHPWAGRLRMRARVRRLRVQVEALHRRQEAAMAVLAGPAGQHLRSALPQRRE</sequence>
<feature type="transmembrane region" description="Helical" evidence="1">
    <location>
        <begin position="6"/>
        <end position="24"/>
    </location>
</feature>
<protein>
    <submittedName>
        <fullName evidence="2">Uncharacterized protein</fullName>
    </submittedName>
</protein>
<evidence type="ECO:0000313" key="3">
    <source>
        <dbReference type="Proteomes" id="UP000669179"/>
    </source>
</evidence>
<gene>
    <name evidence="2" type="ORF">J4573_18840</name>
</gene>
<accession>A0A939T489</accession>
<keyword evidence="3" id="KW-1185">Reference proteome</keyword>
<dbReference type="EMBL" id="JAGEOJ010000007">
    <property type="protein sequence ID" value="MBO2449168.1"/>
    <property type="molecule type" value="Genomic_DNA"/>
</dbReference>
<evidence type="ECO:0000256" key="1">
    <source>
        <dbReference type="SAM" id="Phobius"/>
    </source>
</evidence>
<keyword evidence="1" id="KW-0472">Membrane</keyword>
<dbReference type="RefSeq" id="WP_208257024.1">
    <property type="nucleotide sequence ID" value="NZ_JAGEOJ010000007.1"/>
</dbReference>
<comment type="caution">
    <text evidence="2">The sequence shown here is derived from an EMBL/GenBank/DDBJ whole genome shotgun (WGS) entry which is preliminary data.</text>
</comment>